<dbReference type="Pfam" id="PF25767">
    <property type="entry name" value="ARM_TBCD_2nd"/>
    <property type="match status" value="1"/>
</dbReference>
<comment type="caution">
    <text evidence="6">The sequence shown here is derived from an EMBL/GenBank/DDBJ whole genome shotgun (WGS) entry which is preliminary data.</text>
</comment>
<dbReference type="GO" id="GO:0005096">
    <property type="term" value="F:GTPase activator activity"/>
    <property type="evidence" value="ECO:0007669"/>
    <property type="project" value="InterPro"/>
</dbReference>
<feature type="compositionally biased region" description="Basic and acidic residues" evidence="3">
    <location>
        <begin position="1859"/>
        <end position="1872"/>
    </location>
</feature>
<gene>
    <name evidence="6" type="ORF">VPNG_09390</name>
</gene>
<dbReference type="PANTHER" id="PTHR12658:SF0">
    <property type="entry name" value="TUBULIN-SPECIFIC CHAPERONE D"/>
    <property type="match status" value="1"/>
</dbReference>
<dbReference type="Pfam" id="PF23579">
    <property type="entry name" value="ARM_TBCD"/>
    <property type="match status" value="1"/>
</dbReference>
<feature type="compositionally biased region" description="Polar residues" evidence="3">
    <location>
        <begin position="1656"/>
        <end position="1667"/>
    </location>
</feature>
<evidence type="ECO:0000256" key="3">
    <source>
        <dbReference type="SAM" id="MobiDB-lite"/>
    </source>
</evidence>
<dbReference type="GO" id="GO:0007021">
    <property type="term" value="P:tubulin complex assembly"/>
    <property type="evidence" value="ECO:0007669"/>
    <property type="project" value="InterPro"/>
</dbReference>
<feature type="domain" description="Tubulin-folding cofactor D C-terminal" evidence="4">
    <location>
        <begin position="1050"/>
        <end position="1221"/>
    </location>
</feature>
<dbReference type="EMBL" id="LKEB01000076">
    <property type="protein sequence ID" value="ROV94373.1"/>
    <property type="molecule type" value="Genomic_DNA"/>
</dbReference>
<dbReference type="Gene3D" id="1.50.10.20">
    <property type="match status" value="1"/>
</dbReference>
<dbReference type="InterPro" id="IPR033162">
    <property type="entry name" value="TBCD"/>
</dbReference>
<accession>A0A423VTR9</accession>
<feature type="coiled-coil region" evidence="2">
    <location>
        <begin position="1789"/>
        <end position="1816"/>
    </location>
</feature>
<dbReference type="InterPro" id="IPR058033">
    <property type="entry name" value="ARM_TBCD_2nd"/>
</dbReference>
<feature type="compositionally biased region" description="Gly residues" evidence="3">
    <location>
        <begin position="1497"/>
        <end position="1509"/>
    </location>
</feature>
<dbReference type="InterPro" id="IPR008928">
    <property type="entry name" value="6-hairpin_glycosidase_sf"/>
</dbReference>
<feature type="region of interest" description="Disordered" evidence="3">
    <location>
        <begin position="1614"/>
        <end position="1740"/>
    </location>
</feature>
<keyword evidence="1" id="KW-0143">Chaperone</keyword>
<feature type="compositionally biased region" description="Basic and acidic residues" evidence="3">
    <location>
        <begin position="1835"/>
        <end position="1849"/>
    </location>
</feature>
<dbReference type="GO" id="GO:0000226">
    <property type="term" value="P:microtubule cytoskeleton organization"/>
    <property type="evidence" value="ECO:0007669"/>
    <property type="project" value="TreeGrafter"/>
</dbReference>
<proteinExistence type="predicted"/>
<feature type="region of interest" description="Disordered" evidence="3">
    <location>
        <begin position="1413"/>
        <end position="1522"/>
    </location>
</feature>
<name>A0A423VTR9_9PEZI</name>
<dbReference type="PANTHER" id="PTHR12658">
    <property type="entry name" value="BETA-TUBULIN COFACTOR D"/>
    <property type="match status" value="1"/>
</dbReference>
<dbReference type="STRING" id="1230097.A0A423VTR9"/>
<feature type="compositionally biased region" description="Acidic residues" evidence="3">
    <location>
        <begin position="1616"/>
        <end position="1627"/>
    </location>
</feature>
<dbReference type="InterPro" id="IPR022577">
    <property type="entry name" value="TBCD_C"/>
</dbReference>
<evidence type="ECO:0000259" key="5">
    <source>
        <dbReference type="Pfam" id="PF25767"/>
    </source>
</evidence>
<dbReference type="InterPro" id="IPR016024">
    <property type="entry name" value="ARM-type_fold"/>
</dbReference>
<feature type="compositionally biased region" description="Basic and acidic residues" evidence="3">
    <location>
        <begin position="1668"/>
        <end position="1692"/>
    </location>
</feature>
<evidence type="ECO:0000256" key="1">
    <source>
        <dbReference type="ARBA" id="ARBA00023186"/>
    </source>
</evidence>
<dbReference type="SUPFAM" id="SSF48208">
    <property type="entry name" value="Six-hairpin glycosidases"/>
    <property type="match status" value="1"/>
</dbReference>
<dbReference type="InterPro" id="IPR005198">
    <property type="entry name" value="Glyco_hydro_76"/>
</dbReference>
<feature type="compositionally biased region" description="Low complexity" evidence="3">
    <location>
        <begin position="1712"/>
        <end position="1728"/>
    </location>
</feature>
<dbReference type="GO" id="GO:0005975">
    <property type="term" value="P:carbohydrate metabolic process"/>
    <property type="evidence" value="ECO:0007669"/>
    <property type="project" value="InterPro"/>
</dbReference>
<evidence type="ECO:0000313" key="7">
    <source>
        <dbReference type="Proteomes" id="UP000285146"/>
    </source>
</evidence>
<organism evidence="6 7">
    <name type="scientific">Cytospora leucostoma</name>
    <dbReference type="NCBI Taxonomy" id="1230097"/>
    <lineage>
        <taxon>Eukaryota</taxon>
        <taxon>Fungi</taxon>
        <taxon>Dikarya</taxon>
        <taxon>Ascomycota</taxon>
        <taxon>Pezizomycotina</taxon>
        <taxon>Sordariomycetes</taxon>
        <taxon>Sordariomycetidae</taxon>
        <taxon>Diaporthales</taxon>
        <taxon>Cytosporaceae</taxon>
        <taxon>Cytospora</taxon>
    </lineage>
</organism>
<dbReference type="GO" id="GO:0007023">
    <property type="term" value="P:post-chaperonin tubulin folding pathway"/>
    <property type="evidence" value="ECO:0007669"/>
    <property type="project" value="InterPro"/>
</dbReference>
<feature type="region of interest" description="Disordered" evidence="3">
    <location>
        <begin position="1831"/>
        <end position="1906"/>
    </location>
</feature>
<reference evidence="6 7" key="1">
    <citation type="submission" date="2015-09" db="EMBL/GenBank/DDBJ databases">
        <title>Host preference determinants of Valsa canker pathogens revealed by comparative genomics.</title>
        <authorList>
            <person name="Yin Z."/>
            <person name="Huang L."/>
        </authorList>
    </citation>
    <scope>NUCLEOTIDE SEQUENCE [LARGE SCALE GENOMIC DNA]</scope>
    <source>
        <strain evidence="6 7">SXYLt</strain>
    </source>
</reference>
<evidence type="ECO:0000259" key="4">
    <source>
        <dbReference type="Pfam" id="PF12612"/>
    </source>
</evidence>
<sequence length="1906" mass="207963">MVIPKTFISWLAKTNLLQASMSTADKVAYTNHTVTSIKALQTWYYEEEGIWNTTGWWNSANCLTVLGDYGVLDHDGFVNLDLEDVLAITFTQAPQASQAANKMFMRGPSYHLVESHYTKSSWSGGSYMDSRGYSGFVNNFYDDEGWWALAWIRAYDVTKKTEYLDVAESIFADMQGGVNGTCGGGIWWSKDRTYKNAIANELYLAVAASLANRASKANSYLEIARNQWYWFRNSGMINNDNLINDGLTISANGTCTNNGETEWSYNQGVILGGLVELYRATGNSDLLSTASTIASAAISALSKDGILHDSCEPNCGGDGSQFKGVFMRNLHYLQLEAPRDEFRTFILGNADSIWNTDRNSSNYLGLTDLHAEDSMDALDDESDIKLQRVSGELIAAFDQRLEPFLRKSDGSGQLMPLPAAVCKLIYTFCKIRGEKVIVRFFNVETKYLELLLSALEEAERYQDSEGLQPQWTWEERYVILLWLSHLMLAPFDLSTISSVYMEDVDISGVLGFFWPSNVPGITIRILPVAVKYLACPGKERDAAKALLVRLAMRRDMQQLGVTNALMQWALFWLTPRSEASSQSPYKYIGVLAFLAGVLASSAETSDMEKYLSTVFYAVNSVSSGDAAVFEIIKSSALAKKTTIKVIRSIAVSKLRRDKQDMAGIELVEATIGHLLERLGDNDTPVRLAASKALSIITLKLPEDMASQVVEVVLESLKRNRSASGGSIGSNVRDAACFGIWALARRYTTEELLAVPTGAVIEADTTKVTDSGGTKSRGNNTSVLQAIATQLVVTASLDPAGNIRRGSSAALQELIGRHPNTVEQGIEVVQTVDYHSVALRSKAMREVALGATQLHLKYGEALLEGLLGWRGIGDANPVTRRLAGLSYGAVTAQIARMSPSSFRVLSIAIEAVMQYIGVLQVRQVEERHGLMLALASVLDQLPEIVRTNKHNDKQWLLRLTPIIHRSLSSLDFILNIVNTTTFRRPEHIIEATCQLFISYYPVLEAATLGLDAAVPTASISGPDLLSASGLHAIAYTIARLDEGPSLLLLPMLRLAAEKLDRVRAEAQSTLALALRPGPSSQLTRFTFSSRGYFLFLLDLVTSDWLHTSFDFGAVTEPNELMEELLAGFVVSADTGNEDLVIASRAALTDYCDSSQGNTDRVCMALSRNMKARQGQDRVIVPTLEIIAFLFSVGIYQRTTVVDFKNLCLQIQKAGYKSGNVRKLEACIKAYGGVATMDDRAVALTPMVDEVLQQKRSDGAAEAWKRLGALLIHPWPSVRNSVIDELWGLMGGREVATAERLKGVDWGKAEKGTIKELLSGLGLGVESAKVLLPSGQKQVTRGANVPVLYNTNDSIPTISGAPPTRWSQASPNIAEDAQLAMDALTNLKDHCPDWARRLDELSGQIEQRQLDLAAFAAQQQQHSGRSPSGRAGSKKTLRNRGSTESLRPNDEGEVSSPGTDTPGRTSPVHNKSAAHEARRASVASRGGVDKPNKSSSNGNGNGNGIANGNGNGLKSSSSTASERQANEVVAVASARARATLRRTQLSRRRAAAAESLLSADGATPSRYRSRNLVVVYYDSYVQSFFEELVKFVSASRNLMRKARMAARVAQIKRMAELEVPDDDDDEDPDPSAAEPRLDVEGPARTLPLQPAPVALRPDTSNDGLGNTNDGGKEDGAVEKRETKAPSSGEKRDGRNGNGLPPAPNLTGQPYARISLYGNGNSNGNNRKSSSPAPRPTRPGMVGGYTSFSSLSFGFGGSHKPDVFDELDKVLEFVQSMCEHAAHQFLRDGDCADEITKIKDRLNETREAADKEMERMLQQDRTHNNGVLPRANVGEEAVESRSLRPQITRRDTLGSSIPTGDAEEHATEKVDKQLADPDGPLEVDDGAGDDPPKFQYQLTRAMGPRRMGP</sequence>
<dbReference type="SUPFAM" id="SSF48371">
    <property type="entry name" value="ARM repeat"/>
    <property type="match status" value="1"/>
</dbReference>
<dbReference type="InterPro" id="IPR011989">
    <property type="entry name" value="ARM-like"/>
</dbReference>
<dbReference type="InParanoid" id="A0A423VTR9"/>
<dbReference type="Proteomes" id="UP000285146">
    <property type="component" value="Unassembled WGS sequence"/>
</dbReference>
<feature type="compositionally biased region" description="Polar residues" evidence="3">
    <location>
        <begin position="1454"/>
        <end position="1467"/>
    </location>
</feature>
<keyword evidence="7" id="KW-1185">Reference proteome</keyword>
<evidence type="ECO:0000256" key="2">
    <source>
        <dbReference type="SAM" id="Coils"/>
    </source>
</evidence>
<feature type="compositionally biased region" description="Polar residues" evidence="3">
    <location>
        <begin position="1511"/>
        <end position="1521"/>
    </location>
</feature>
<protein>
    <submittedName>
        <fullName evidence="6">Uncharacterized protein</fullName>
    </submittedName>
</protein>
<dbReference type="GO" id="GO:0048487">
    <property type="term" value="F:beta-tubulin binding"/>
    <property type="evidence" value="ECO:0007669"/>
    <property type="project" value="InterPro"/>
</dbReference>
<dbReference type="Pfam" id="PF12612">
    <property type="entry name" value="TFCD_C"/>
    <property type="match status" value="1"/>
</dbReference>
<feature type="compositionally biased region" description="Acidic residues" evidence="3">
    <location>
        <begin position="1876"/>
        <end position="1885"/>
    </location>
</feature>
<feature type="domain" description="Tubulin-folding cofactor D ARM repeats" evidence="5">
    <location>
        <begin position="653"/>
        <end position="721"/>
    </location>
</feature>
<keyword evidence="2" id="KW-0175">Coiled coil</keyword>
<evidence type="ECO:0000313" key="6">
    <source>
        <dbReference type="EMBL" id="ROV94373.1"/>
    </source>
</evidence>
<dbReference type="Pfam" id="PF03663">
    <property type="entry name" value="Glyco_hydro_76"/>
    <property type="match status" value="1"/>
</dbReference>
<dbReference type="Gene3D" id="1.25.10.10">
    <property type="entry name" value="Leucine-rich Repeat Variant"/>
    <property type="match status" value="1"/>
</dbReference>
<dbReference type="OrthoDB" id="10253476at2759"/>